<dbReference type="Proteomes" id="UP001139000">
    <property type="component" value="Unassembled WGS sequence"/>
</dbReference>
<comment type="caution">
    <text evidence="2">The sequence shown here is derived from an EMBL/GenBank/DDBJ whole genome shotgun (WGS) entry which is preliminary data.</text>
</comment>
<dbReference type="RefSeq" id="WP_234655355.1">
    <property type="nucleotide sequence ID" value="NZ_CP094997.1"/>
</dbReference>
<name>A0A9X1PKR9_9BACT</name>
<evidence type="ECO:0000313" key="2">
    <source>
        <dbReference type="EMBL" id="MCF0062210.1"/>
    </source>
</evidence>
<reference evidence="2" key="1">
    <citation type="submission" date="2021-12" db="EMBL/GenBank/DDBJ databases">
        <title>Novel species in genus Dyadobacter.</title>
        <authorList>
            <person name="Ma C."/>
        </authorList>
    </citation>
    <scope>NUCLEOTIDE SEQUENCE</scope>
    <source>
        <strain evidence="2">LJ419</strain>
    </source>
</reference>
<sequence length="198" mass="22681">MEENPRKGNIFKYIAYVLIAAAVVGFGIYFLTPKKLTATEGKNMLLFIDNQIIDIDRNLKSDMSKQDIATRLSWHKSNTSLFNEVKGSKDKVIKPKVEILEKKIIEVQTKEFPELRTAYVESKREVLDGQKINIAVSGPKQDTLTFTGELFANEKTKDAFLANIKPIIQDLRFKKVVYKWSDKDSSDYKVRAKEDAEI</sequence>
<protein>
    <submittedName>
        <fullName evidence="2">Uncharacterized protein</fullName>
    </submittedName>
</protein>
<dbReference type="AlphaFoldDB" id="A0A9X1PKR9"/>
<evidence type="ECO:0000256" key="1">
    <source>
        <dbReference type="SAM" id="Phobius"/>
    </source>
</evidence>
<keyword evidence="3" id="KW-1185">Reference proteome</keyword>
<keyword evidence="1" id="KW-0812">Transmembrane</keyword>
<keyword evidence="1" id="KW-0472">Membrane</keyword>
<accession>A0A9X1PKR9</accession>
<organism evidence="2 3">
    <name type="scientific">Dyadobacter chenwenxiniae</name>
    <dbReference type="NCBI Taxonomy" id="2906456"/>
    <lineage>
        <taxon>Bacteria</taxon>
        <taxon>Pseudomonadati</taxon>
        <taxon>Bacteroidota</taxon>
        <taxon>Cytophagia</taxon>
        <taxon>Cytophagales</taxon>
        <taxon>Spirosomataceae</taxon>
        <taxon>Dyadobacter</taxon>
    </lineage>
</organism>
<evidence type="ECO:0000313" key="3">
    <source>
        <dbReference type="Proteomes" id="UP001139000"/>
    </source>
</evidence>
<gene>
    <name evidence="2" type="ORF">LXM26_11955</name>
</gene>
<feature type="transmembrane region" description="Helical" evidence="1">
    <location>
        <begin position="13"/>
        <end position="32"/>
    </location>
</feature>
<dbReference type="EMBL" id="JAJTTC010000001">
    <property type="protein sequence ID" value="MCF0062210.1"/>
    <property type="molecule type" value="Genomic_DNA"/>
</dbReference>
<proteinExistence type="predicted"/>
<keyword evidence="1" id="KW-1133">Transmembrane helix</keyword>